<accession>A0A8J1XVC0</accession>
<feature type="compositionally biased region" description="Basic and acidic residues" evidence="15">
    <location>
        <begin position="528"/>
        <end position="537"/>
    </location>
</feature>
<feature type="region of interest" description="Disordered" evidence="15">
    <location>
        <begin position="393"/>
        <end position="475"/>
    </location>
</feature>
<dbReference type="OrthoDB" id="25840at2759"/>
<dbReference type="AlphaFoldDB" id="A0A8J1XVC0"/>
<comment type="function">
    <text evidence="11">Scaffold protein involved in DNA single-strand break repair by mediating the assembly of DNA break repair protein complexes. Negatively regulates ADP-ribosyltransferase activity of PARP1 during base-excision repair in order to prevent excessive PARP1 activity. Recognizes and binds poly-ADP-ribose chains: specifically binds auto-poly-ADP-ribosylated PARP1, limiting its activity.</text>
</comment>
<dbReference type="PROSITE" id="PS50172">
    <property type="entry name" value="BRCT"/>
    <property type="match status" value="2"/>
</dbReference>
<evidence type="ECO:0000256" key="8">
    <source>
        <dbReference type="ARBA" id="ARBA00022843"/>
    </source>
</evidence>
<comment type="caution">
    <text evidence="17">The sequence shown here is derived from an EMBL/GenBank/DDBJ whole genome shotgun (WGS) entry which is preliminary data.</text>
</comment>
<dbReference type="GO" id="GO:0006284">
    <property type="term" value="P:base-excision repair"/>
    <property type="evidence" value="ECO:0007669"/>
    <property type="project" value="InterPro"/>
</dbReference>
<name>A0A8J1XVC0_OWEFU</name>
<dbReference type="InterPro" id="IPR008979">
    <property type="entry name" value="Galactose-bd-like_sf"/>
</dbReference>
<dbReference type="FunFam" id="2.60.120.260:FF:000025">
    <property type="entry name" value="DNA repair protein XRCC1 isoform X1"/>
    <property type="match status" value="1"/>
</dbReference>
<evidence type="ECO:0000256" key="15">
    <source>
        <dbReference type="SAM" id="MobiDB-lite"/>
    </source>
</evidence>
<protein>
    <recommendedName>
        <fullName evidence="13">DNA repair protein XRCC1</fullName>
    </recommendedName>
    <alternativeName>
        <fullName evidence="14">X-ray repair cross-complementing protein 1</fullName>
    </alternativeName>
</protein>
<dbReference type="SUPFAM" id="SSF49785">
    <property type="entry name" value="Galactose-binding domain-like"/>
    <property type="match status" value="1"/>
</dbReference>
<evidence type="ECO:0000256" key="12">
    <source>
        <dbReference type="ARBA" id="ARBA00064453"/>
    </source>
</evidence>
<dbReference type="GO" id="GO:0000012">
    <property type="term" value="P:single strand break repair"/>
    <property type="evidence" value="ECO:0007669"/>
    <property type="project" value="InterPro"/>
</dbReference>
<comment type="subunit">
    <text evidence="12">Homodimer. Interacts with polynucleotide kinase (PNK), DNA polymerase-beta (POLB) and DNA ligase III (LIG3). Interacts with APTX and APLF. Interacts with APEX1; the interaction is induced by SIRT1 and increases with the acetylated form of APEX1. Interacts with (poly-ADP-ribosylated) PARP1.</text>
</comment>
<dbReference type="Gene3D" id="3.40.50.10190">
    <property type="entry name" value="BRCT domain"/>
    <property type="match status" value="2"/>
</dbReference>
<dbReference type="Pfam" id="PF16589">
    <property type="entry name" value="BRCT_2"/>
    <property type="match status" value="1"/>
</dbReference>
<evidence type="ECO:0000313" key="17">
    <source>
        <dbReference type="EMBL" id="CAH1797161.1"/>
    </source>
</evidence>
<feature type="region of interest" description="Disordered" evidence="15">
    <location>
        <begin position="222"/>
        <end position="309"/>
    </location>
</feature>
<keyword evidence="10" id="KW-0539">Nucleus</keyword>
<evidence type="ECO:0000256" key="2">
    <source>
        <dbReference type="ARBA" id="ARBA00004286"/>
    </source>
</evidence>
<evidence type="ECO:0000313" key="18">
    <source>
        <dbReference type="Proteomes" id="UP000749559"/>
    </source>
</evidence>
<keyword evidence="4" id="KW-1017">Isopeptide bond</keyword>
<dbReference type="PANTHER" id="PTHR11370:SF5">
    <property type="entry name" value="DNA REPAIR PROTEIN XRCC1"/>
    <property type="match status" value="1"/>
</dbReference>
<gene>
    <name evidence="17" type="ORF">OFUS_LOCUS21496</name>
</gene>
<dbReference type="SMART" id="SM00292">
    <property type="entry name" value="BRCT"/>
    <property type="match status" value="2"/>
</dbReference>
<keyword evidence="6" id="KW-0677">Repeat</keyword>
<evidence type="ECO:0000256" key="3">
    <source>
        <dbReference type="ARBA" id="ARBA00022454"/>
    </source>
</evidence>
<keyword evidence="8" id="KW-0832">Ubl conjugation</keyword>
<feature type="compositionally biased region" description="Polar residues" evidence="15">
    <location>
        <begin position="443"/>
        <end position="454"/>
    </location>
</feature>
<feature type="compositionally biased region" description="Low complexity" evidence="15">
    <location>
        <begin position="397"/>
        <end position="407"/>
    </location>
</feature>
<evidence type="ECO:0000256" key="4">
    <source>
        <dbReference type="ARBA" id="ARBA00022499"/>
    </source>
</evidence>
<dbReference type="SUPFAM" id="SSF52113">
    <property type="entry name" value="BRCT domain"/>
    <property type="match status" value="2"/>
</dbReference>
<keyword evidence="7" id="KW-0227">DNA damage</keyword>
<sequence length="647" mass="72312">MPAIKFQHVVSFSSEDKNFPATNLLKPEGTSKWRCAKAGEKSASVTIQLEKSTKILSLDIGNNGSAFVEVLVGRASMASEDDFKVLLIASSFMTPLEARSNNGLTRVRMFDNEKLSQPTRDEHWDKVKVICTQPFNRTSNYGLSFIKLLSPGTPNDGTTTPSLKKETSVSKLGGFKLKPEESSPVRTGSLFANRGKEEVKTNIPLSGAAAVRAASREVDGALGTTPIKHIPKPSSPIVHDRTPKPSTTKNGHDVKEATPTHKAEKRSREDGHSESSRKPSASDKISKREDPPPRKKSRSDAPKPKTPFRQILKGVTFVMSGFKNPYRGELRDKALEMGAKYKPDWDKKCTHLICAFSNTPKFQEVLGKGRIVTKHWLLDCYEKKKLYPWRKYRLDGADSPSGSGSSGDESEEEYRPVPKKITPHKSPLSKTIAHKTPQRSVEDSPSTSKASETKYSPRKLKEDEDSTDVEMDTDDEIEKIKNDALKAKSKQETNDAIYDQSTDEETDDDIKPNDKIHNTPPSKTVDNGSKDIQKDEPGSSSDSDDEGLPELPDLPDFFAEKYFFFYGKFAAADRRTLVRYITAFDGTVEEYMSEKIHFVITESEWDDNFDDALKENPEVAFVRPAWVYECNDKSKLVPHQKYIVTAS</sequence>
<feature type="domain" description="BRCT" evidence="16">
    <location>
        <begin position="553"/>
        <end position="644"/>
    </location>
</feature>
<dbReference type="Pfam" id="PF01834">
    <property type="entry name" value="XRCC1_N"/>
    <property type="match status" value="1"/>
</dbReference>
<dbReference type="Pfam" id="PF00533">
    <property type="entry name" value="BRCT"/>
    <property type="match status" value="1"/>
</dbReference>
<keyword evidence="5" id="KW-0597">Phosphoprotein</keyword>
<dbReference type="CDD" id="cd17725">
    <property type="entry name" value="BRCT_XRCC1_rpt1"/>
    <property type="match status" value="1"/>
</dbReference>
<dbReference type="GO" id="GO:0005694">
    <property type="term" value="C:chromosome"/>
    <property type="evidence" value="ECO:0007669"/>
    <property type="project" value="UniProtKB-SubCell"/>
</dbReference>
<dbReference type="GO" id="GO:0005634">
    <property type="term" value="C:nucleus"/>
    <property type="evidence" value="ECO:0007669"/>
    <property type="project" value="UniProtKB-SubCell"/>
</dbReference>
<evidence type="ECO:0000256" key="7">
    <source>
        <dbReference type="ARBA" id="ARBA00022763"/>
    </source>
</evidence>
<dbReference type="FunFam" id="3.40.50.10190:FF:000008">
    <property type="entry name" value="X-ray repair cross complementing 1"/>
    <property type="match status" value="1"/>
</dbReference>
<dbReference type="InterPro" id="IPR002706">
    <property type="entry name" value="Xrcc1_N"/>
</dbReference>
<evidence type="ECO:0000256" key="6">
    <source>
        <dbReference type="ARBA" id="ARBA00022737"/>
    </source>
</evidence>
<dbReference type="EMBL" id="CAIIXF020000010">
    <property type="protein sequence ID" value="CAH1797161.1"/>
    <property type="molecule type" value="Genomic_DNA"/>
</dbReference>
<keyword evidence="18" id="KW-1185">Reference proteome</keyword>
<feature type="compositionally biased region" description="Basic and acidic residues" evidence="15">
    <location>
        <begin position="250"/>
        <end position="303"/>
    </location>
</feature>
<evidence type="ECO:0000256" key="9">
    <source>
        <dbReference type="ARBA" id="ARBA00023204"/>
    </source>
</evidence>
<evidence type="ECO:0000259" key="16">
    <source>
        <dbReference type="PROSITE" id="PS50172"/>
    </source>
</evidence>
<feature type="region of interest" description="Disordered" evidence="15">
    <location>
        <begin position="488"/>
        <end position="551"/>
    </location>
</feature>
<evidence type="ECO:0000256" key="1">
    <source>
        <dbReference type="ARBA" id="ARBA00004123"/>
    </source>
</evidence>
<feature type="domain" description="BRCT" evidence="16">
    <location>
        <begin position="307"/>
        <end position="394"/>
    </location>
</feature>
<keyword evidence="9" id="KW-0234">DNA repair</keyword>
<evidence type="ECO:0000256" key="5">
    <source>
        <dbReference type="ARBA" id="ARBA00022553"/>
    </source>
</evidence>
<evidence type="ECO:0000256" key="10">
    <source>
        <dbReference type="ARBA" id="ARBA00023242"/>
    </source>
</evidence>
<organism evidence="17 18">
    <name type="scientific">Owenia fusiformis</name>
    <name type="common">Polychaete worm</name>
    <dbReference type="NCBI Taxonomy" id="6347"/>
    <lineage>
        <taxon>Eukaryota</taxon>
        <taxon>Metazoa</taxon>
        <taxon>Spiralia</taxon>
        <taxon>Lophotrochozoa</taxon>
        <taxon>Annelida</taxon>
        <taxon>Polychaeta</taxon>
        <taxon>Sedentaria</taxon>
        <taxon>Canalipalpata</taxon>
        <taxon>Sabellida</taxon>
        <taxon>Oweniida</taxon>
        <taxon>Oweniidae</taxon>
        <taxon>Owenia</taxon>
    </lineage>
</organism>
<dbReference type="PANTHER" id="PTHR11370">
    <property type="entry name" value="DNA-REPAIR PROTEIN XRCC1"/>
    <property type="match status" value="1"/>
</dbReference>
<dbReference type="GO" id="GO:0006303">
    <property type="term" value="P:double-strand break repair via nonhomologous end joining"/>
    <property type="evidence" value="ECO:0007669"/>
    <property type="project" value="InterPro"/>
</dbReference>
<dbReference type="FunFam" id="3.40.50.10190:FF:000012">
    <property type="entry name" value="X-ray repair cross complementing 1"/>
    <property type="match status" value="1"/>
</dbReference>
<dbReference type="Proteomes" id="UP000749559">
    <property type="component" value="Unassembled WGS sequence"/>
</dbReference>
<dbReference type="InterPro" id="IPR001357">
    <property type="entry name" value="BRCT_dom"/>
</dbReference>
<keyword evidence="3" id="KW-0158">Chromosome</keyword>
<comment type="subcellular location">
    <subcellularLocation>
        <location evidence="2">Chromosome</location>
    </subcellularLocation>
    <subcellularLocation>
        <location evidence="1">Nucleus</location>
    </subcellularLocation>
</comment>
<feature type="compositionally biased region" description="Acidic residues" evidence="15">
    <location>
        <begin position="463"/>
        <end position="475"/>
    </location>
</feature>
<reference evidence="17" key="1">
    <citation type="submission" date="2022-03" db="EMBL/GenBank/DDBJ databases">
        <authorList>
            <person name="Martin C."/>
        </authorList>
    </citation>
    <scope>NUCLEOTIDE SEQUENCE</scope>
</reference>
<proteinExistence type="predicted"/>
<dbReference type="InterPro" id="IPR036420">
    <property type="entry name" value="BRCT_dom_sf"/>
</dbReference>
<dbReference type="CDD" id="cd17707">
    <property type="entry name" value="BRCT_XRCC1_rpt2"/>
    <property type="match status" value="1"/>
</dbReference>
<dbReference type="InterPro" id="IPR045080">
    <property type="entry name" value="BRCT_XRCC1_rpt1"/>
</dbReference>
<dbReference type="GO" id="GO:0003684">
    <property type="term" value="F:damaged DNA binding"/>
    <property type="evidence" value="ECO:0007669"/>
    <property type="project" value="InterPro"/>
</dbReference>
<evidence type="ECO:0000256" key="14">
    <source>
        <dbReference type="ARBA" id="ARBA00079580"/>
    </source>
</evidence>
<evidence type="ECO:0000256" key="11">
    <source>
        <dbReference type="ARBA" id="ARBA00055460"/>
    </source>
</evidence>
<dbReference type="Gene3D" id="2.60.120.260">
    <property type="entry name" value="Galactose-binding domain-like"/>
    <property type="match status" value="1"/>
</dbReference>
<evidence type="ECO:0000256" key="13">
    <source>
        <dbReference type="ARBA" id="ARBA00068212"/>
    </source>
</evidence>